<keyword evidence="3" id="KW-0270">Exopolysaccharide synthesis</keyword>
<evidence type="ECO:0000256" key="2">
    <source>
        <dbReference type="ARBA" id="ARBA00022679"/>
    </source>
</evidence>
<sequence>MVEDLLFVRAVLTEARLDYLLVRGNDRRPVIAIDRADRHAFAAALTQTRQPVLCTALDTAGPHEPVPGDTVFDVTPDTRILQLARPRTQPNKGLRREQEIGVQIQLWSYTDDTIEVPVPNALTRSVIPAREAARTTVHRYGHAWPTLRHMFDPHVGDVTFEIDLVFSWVDGADEQWQRQRAAALSGHVLGAGDASAARFRQVDELRYALRSVHMYAPWVRQIYVATDCARPSWLADDPRVRFVRSEEFFADPAVLPTFNSQAVESQLHRIPGLSEHFIYANDDMFFGQPVGPEMFFSPGGITKFIEDDTRIGLGTPEPHRSGFENSARVNRLLLQDRYGALITRHLAHAPTPLRKSVMAEIERAFPDEFAATAASPFRARDNISVTNSLYHYYALLNGKAVVQHNARARYVDSTTKAGLRELKTLLKERSVDFFCLNDDADEEISPRKRAKAMRKFLRSYFPLPAPWEVPDPDVG</sequence>
<evidence type="ECO:0000313" key="9">
    <source>
        <dbReference type="Proteomes" id="UP001190466"/>
    </source>
</evidence>
<evidence type="ECO:0000259" key="4">
    <source>
        <dbReference type="Pfam" id="PF11380"/>
    </source>
</evidence>
<evidence type="ECO:0000259" key="5">
    <source>
        <dbReference type="Pfam" id="PF17101"/>
    </source>
</evidence>
<feature type="domain" description="Stealth protein CR1 conserved region 1" evidence="5">
    <location>
        <begin position="160"/>
        <end position="187"/>
    </location>
</feature>
<evidence type="ECO:0000256" key="1">
    <source>
        <dbReference type="ARBA" id="ARBA00007583"/>
    </source>
</evidence>
<accession>A0ABN9P0Y1</accession>
<dbReference type="InterPro" id="IPR021520">
    <property type="entry name" value="Stealth_CR2"/>
</dbReference>
<protein>
    <submittedName>
        <fullName evidence="8">Stealth conserved region 3 domain-containing protein</fullName>
    </submittedName>
</protein>
<evidence type="ECO:0000259" key="7">
    <source>
        <dbReference type="Pfam" id="PF17103"/>
    </source>
</evidence>
<feature type="domain" description="Stealth protein CR2 conserved region 2" evidence="4">
    <location>
        <begin position="198"/>
        <end position="302"/>
    </location>
</feature>
<keyword evidence="2" id="KW-0808">Transferase</keyword>
<evidence type="ECO:0000256" key="3">
    <source>
        <dbReference type="ARBA" id="ARBA00023169"/>
    </source>
</evidence>
<dbReference type="PANTHER" id="PTHR24045">
    <property type="match status" value="1"/>
</dbReference>
<dbReference type="Pfam" id="PF17102">
    <property type="entry name" value="Stealth_CR3"/>
    <property type="match status" value="1"/>
</dbReference>
<evidence type="ECO:0000313" key="8">
    <source>
        <dbReference type="EMBL" id="CAJ1581788.1"/>
    </source>
</evidence>
<evidence type="ECO:0000259" key="6">
    <source>
        <dbReference type="Pfam" id="PF17102"/>
    </source>
</evidence>
<dbReference type="PANTHER" id="PTHR24045:SF0">
    <property type="entry name" value="N-ACETYLGLUCOSAMINE-1-PHOSPHOTRANSFERASE SUBUNITS ALPHA_BETA"/>
    <property type="match status" value="1"/>
</dbReference>
<feature type="domain" description="Stealth protein CR3 conserved region 3" evidence="6">
    <location>
        <begin position="347"/>
        <end position="394"/>
    </location>
</feature>
<dbReference type="InterPro" id="IPR031357">
    <property type="entry name" value="Stealth_CR3"/>
</dbReference>
<dbReference type="InterPro" id="IPR031358">
    <property type="entry name" value="Stealth_CR1"/>
</dbReference>
<comment type="similarity">
    <text evidence="1">Belongs to the stealth family.</text>
</comment>
<dbReference type="EMBL" id="OY726395">
    <property type="protein sequence ID" value="CAJ1581788.1"/>
    <property type="molecule type" value="Genomic_DNA"/>
</dbReference>
<name>A0ABN9P0Y1_9MYCO</name>
<dbReference type="InterPro" id="IPR031356">
    <property type="entry name" value="Stealth_CR4"/>
</dbReference>
<dbReference type="Proteomes" id="UP001190466">
    <property type="component" value="Chromosome"/>
</dbReference>
<dbReference type="Pfam" id="PF11380">
    <property type="entry name" value="Stealth_CR2"/>
    <property type="match status" value="1"/>
</dbReference>
<dbReference type="Pfam" id="PF17103">
    <property type="entry name" value="Stealth_CR4"/>
    <property type="match status" value="1"/>
</dbReference>
<dbReference type="InterPro" id="IPR047141">
    <property type="entry name" value="Stealth"/>
</dbReference>
<reference evidence="8 9" key="1">
    <citation type="submission" date="2023-08" db="EMBL/GenBank/DDBJ databases">
        <authorList>
            <person name="Folkvardsen B D."/>
            <person name="Norman A."/>
        </authorList>
    </citation>
    <scope>NUCLEOTIDE SEQUENCE [LARGE SCALE GENOMIC DNA]</scope>
    <source>
        <strain evidence="8 9">Mu0050</strain>
    </source>
</reference>
<feature type="domain" description="Stealth protein CR4 conserved region 4" evidence="7">
    <location>
        <begin position="424"/>
        <end position="473"/>
    </location>
</feature>
<dbReference type="Pfam" id="PF17101">
    <property type="entry name" value="Stealth_CR1"/>
    <property type="match status" value="1"/>
</dbReference>
<dbReference type="RefSeq" id="WP_316517149.1">
    <property type="nucleotide sequence ID" value="NZ_OY726395.1"/>
</dbReference>
<keyword evidence="9" id="KW-1185">Reference proteome</keyword>
<gene>
    <name evidence="8" type="ORF">MU0050_001726</name>
</gene>
<organism evidence="8 9">
    <name type="scientific">[Mycobacterium] wendilense</name>
    <dbReference type="NCBI Taxonomy" id="3064284"/>
    <lineage>
        <taxon>Bacteria</taxon>
        <taxon>Bacillati</taxon>
        <taxon>Actinomycetota</taxon>
        <taxon>Actinomycetes</taxon>
        <taxon>Mycobacteriales</taxon>
        <taxon>Mycobacteriaceae</taxon>
        <taxon>Mycolicibacter</taxon>
    </lineage>
</organism>
<proteinExistence type="inferred from homology"/>